<reference evidence="1 2" key="1">
    <citation type="submission" date="2019-05" db="EMBL/GenBank/DDBJ databases">
        <title>Another draft genome of Portunus trituberculatus and its Hox gene families provides insights of decapod evolution.</title>
        <authorList>
            <person name="Jeong J.-H."/>
            <person name="Song I."/>
            <person name="Kim S."/>
            <person name="Choi T."/>
            <person name="Kim D."/>
            <person name="Ryu S."/>
            <person name="Kim W."/>
        </authorList>
    </citation>
    <scope>NUCLEOTIDE SEQUENCE [LARGE SCALE GENOMIC DNA]</scope>
    <source>
        <tissue evidence="1">Muscle</tissue>
    </source>
</reference>
<organism evidence="1 2">
    <name type="scientific">Portunus trituberculatus</name>
    <name type="common">Swimming crab</name>
    <name type="synonym">Neptunus trituberculatus</name>
    <dbReference type="NCBI Taxonomy" id="210409"/>
    <lineage>
        <taxon>Eukaryota</taxon>
        <taxon>Metazoa</taxon>
        <taxon>Ecdysozoa</taxon>
        <taxon>Arthropoda</taxon>
        <taxon>Crustacea</taxon>
        <taxon>Multicrustacea</taxon>
        <taxon>Malacostraca</taxon>
        <taxon>Eumalacostraca</taxon>
        <taxon>Eucarida</taxon>
        <taxon>Decapoda</taxon>
        <taxon>Pleocyemata</taxon>
        <taxon>Brachyura</taxon>
        <taxon>Eubrachyura</taxon>
        <taxon>Portunoidea</taxon>
        <taxon>Portunidae</taxon>
        <taxon>Portuninae</taxon>
        <taxon>Portunus</taxon>
    </lineage>
</organism>
<proteinExistence type="predicted"/>
<evidence type="ECO:0000313" key="1">
    <source>
        <dbReference type="EMBL" id="MPC42284.1"/>
    </source>
</evidence>
<accession>A0A5B7FCQ8</accession>
<protein>
    <submittedName>
        <fullName evidence="1">Uncharacterized protein</fullName>
    </submittedName>
</protein>
<name>A0A5B7FCQ8_PORTR</name>
<gene>
    <name evidence="1" type="ORF">E2C01_035903</name>
</gene>
<evidence type="ECO:0000313" key="2">
    <source>
        <dbReference type="Proteomes" id="UP000324222"/>
    </source>
</evidence>
<keyword evidence="2" id="KW-1185">Reference proteome</keyword>
<comment type="caution">
    <text evidence="1">The sequence shown here is derived from an EMBL/GenBank/DDBJ whole genome shotgun (WGS) entry which is preliminary data.</text>
</comment>
<dbReference type="EMBL" id="VSRR010005378">
    <property type="protein sequence ID" value="MPC42284.1"/>
    <property type="molecule type" value="Genomic_DNA"/>
</dbReference>
<dbReference type="Proteomes" id="UP000324222">
    <property type="component" value="Unassembled WGS sequence"/>
</dbReference>
<sequence length="8" mass="843">MTPAGYCT</sequence>